<proteinExistence type="inferred from homology"/>
<evidence type="ECO:0000256" key="2">
    <source>
        <dbReference type="ARBA" id="ARBA00009533"/>
    </source>
</evidence>
<evidence type="ECO:0000256" key="1">
    <source>
        <dbReference type="ARBA" id="ARBA00001933"/>
    </source>
</evidence>
<accession>A0A2W2GVR2</accession>
<evidence type="ECO:0000256" key="7">
    <source>
        <dbReference type="RuleBase" id="RU000382"/>
    </source>
</evidence>
<dbReference type="AlphaFoldDB" id="A0A2W2GVR2"/>
<dbReference type="InterPro" id="IPR002129">
    <property type="entry name" value="PyrdxlP-dep_de-COase"/>
</dbReference>
<dbReference type="InterPro" id="IPR015424">
    <property type="entry name" value="PyrdxlP-dep_Trfase"/>
</dbReference>
<dbReference type="GO" id="GO:0019752">
    <property type="term" value="P:carboxylic acid metabolic process"/>
    <property type="evidence" value="ECO:0007669"/>
    <property type="project" value="InterPro"/>
</dbReference>
<dbReference type="PROSITE" id="PS00392">
    <property type="entry name" value="DDC_GAD_HDC_YDC"/>
    <property type="match status" value="1"/>
</dbReference>
<feature type="modified residue" description="N6-(pyridoxal phosphate)lysine" evidence="6">
    <location>
        <position position="303"/>
    </location>
</feature>
<dbReference type="PANTHER" id="PTHR11999">
    <property type="entry name" value="GROUP II PYRIDOXAL-5-PHOSPHATE DECARBOXYLASE"/>
    <property type="match status" value="1"/>
</dbReference>
<gene>
    <name evidence="8" type="ORF">C1I98_07785</name>
</gene>
<keyword evidence="4 6" id="KW-0663">Pyridoxal phosphate</keyword>
<dbReference type="InterPro" id="IPR010977">
    <property type="entry name" value="Aromatic_deC"/>
</dbReference>
<dbReference type="RefSeq" id="WP_111166399.1">
    <property type="nucleotide sequence ID" value="NZ_POUA01000038.1"/>
</dbReference>
<comment type="similarity">
    <text evidence="2 7">Belongs to the group II decarboxylase family.</text>
</comment>
<dbReference type="InterPro" id="IPR015421">
    <property type="entry name" value="PyrdxlP-dep_Trfase_major"/>
</dbReference>
<keyword evidence="9" id="KW-1185">Reference proteome</keyword>
<evidence type="ECO:0000313" key="9">
    <source>
        <dbReference type="Proteomes" id="UP000248544"/>
    </source>
</evidence>
<dbReference type="GO" id="GO:0030170">
    <property type="term" value="F:pyridoxal phosphate binding"/>
    <property type="evidence" value="ECO:0007669"/>
    <property type="project" value="InterPro"/>
</dbReference>
<dbReference type="Pfam" id="PF00282">
    <property type="entry name" value="Pyridoxal_deC"/>
    <property type="match status" value="1"/>
</dbReference>
<dbReference type="SUPFAM" id="SSF53383">
    <property type="entry name" value="PLP-dependent transferases"/>
    <property type="match status" value="1"/>
</dbReference>
<sequence length="484" mass="51311">MEDKGPLDAGPEEGARLLAAVAELVVGHIRTVPDGPVAPAEPDTARIRERLAGYDFERPAPADDALTDVTEMLRRWGVHTTHPRYFGLFNPTPNWWGVAGELLAAGVNPQLAAYSHAPAAVEMERHVLRFMAARLGLPDAAEGSFTVGGAEANLTAVVVALTRAFDDYAHAGVRGLPGSPVLYASAESHLAWLKIAHMTGLGRDAVRLVPVDARHRLDLDRLGEMHAADVAAGFLPFLLVGTAGTTAGGALDPLPELAAFAAERGLHFHVDAAWAGAVALSDRLRPLLAGVELADSVTVDAHKWLSAPMGAGMFLTRHPEALARGFRASTSYMPGETADAPDPYATSVQWSRRFAGLKVFLALAIAGRPAHGAQLERDVRLGELLARLLAEDGWERINDTPLPLVCVAAPEAERDGPEHSAAWHAAIVDRVVTGGDAWVSTVRLAGRPAIRICLTSHRTRPADVEALVTALTQARTAVSESGSV</sequence>
<comment type="caution">
    <text evidence="8">The sequence shown here is derived from an EMBL/GenBank/DDBJ whole genome shotgun (WGS) entry which is preliminary data.</text>
</comment>
<protein>
    <submittedName>
        <fullName evidence="8">Pyridoxal-dependent decarboxylase</fullName>
    </submittedName>
</protein>
<dbReference type="InterPro" id="IPR015422">
    <property type="entry name" value="PyrdxlP-dep_Trfase_small"/>
</dbReference>
<evidence type="ECO:0000256" key="3">
    <source>
        <dbReference type="ARBA" id="ARBA00022793"/>
    </source>
</evidence>
<dbReference type="Gene3D" id="3.90.1150.170">
    <property type="match status" value="1"/>
</dbReference>
<evidence type="ECO:0000313" key="8">
    <source>
        <dbReference type="EMBL" id="PZG52032.1"/>
    </source>
</evidence>
<evidence type="ECO:0000256" key="5">
    <source>
        <dbReference type="ARBA" id="ARBA00023239"/>
    </source>
</evidence>
<name>A0A2W2GVR2_9ACTN</name>
<dbReference type="Gene3D" id="3.90.1150.10">
    <property type="entry name" value="Aspartate Aminotransferase, domain 1"/>
    <property type="match status" value="1"/>
</dbReference>
<keyword evidence="3" id="KW-0210">Decarboxylase</keyword>
<evidence type="ECO:0000256" key="6">
    <source>
        <dbReference type="PIRSR" id="PIRSR602129-50"/>
    </source>
</evidence>
<reference evidence="8 9" key="1">
    <citation type="submission" date="2018-01" db="EMBL/GenBank/DDBJ databases">
        <title>Draft genome sequence of Sphaerisporangium sp. 7K107.</title>
        <authorList>
            <person name="Sahin N."/>
            <person name="Saygin H."/>
            <person name="Ay H."/>
        </authorList>
    </citation>
    <scope>NUCLEOTIDE SEQUENCE [LARGE SCALE GENOMIC DNA]</scope>
    <source>
        <strain evidence="8 9">7K107</strain>
    </source>
</reference>
<dbReference type="InterPro" id="IPR021115">
    <property type="entry name" value="Pyridoxal-P_BS"/>
</dbReference>
<dbReference type="EMBL" id="POUA01000038">
    <property type="protein sequence ID" value="PZG52032.1"/>
    <property type="molecule type" value="Genomic_DNA"/>
</dbReference>
<dbReference type="PANTHER" id="PTHR11999:SF70">
    <property type="entry name" value="MIP05841P"/>
    <property type="match status" value="1"/>
</dbReference>
<organism evidence="8 9">
    <name type="scientific">Spongiactinospora gelatinilytica</name>
    <dbReference type="NCBI Taxonomy" id="2666298"/>
    <lineage>
        <taxon>Bacteria</taxon>
        <taxon>Bacillati</taxon>
        <taxon>Actinomycetota</taxon>
        <taxon>Actinomycetes</taxon>
        <taxon>Streptosporangiales</taxon>
        <taxon>Streptosporangiaceae</taxon>
        <taxon>Spongiactinospora</taxon>
    </lineage>
</organism>
<keyword evidence="5 7" id="KW-0456">Lyase</keyword>
<comment type="cofactor">
    <cofactor evidence="1 6 7">
        <name>pyridoxal 5'-phosphate</name>
        <dbReference type="ChEBI" id="CHEBI:597326"/>
    </cofactor>
</comment>
<dbReference type="Proteomes" id="UP000248544">
    <property type="component" value="Unassembled WGS sequence"/>
</dbReference>
<evidence type="ECO:0000256" key="4">
    <source>
        <dbReference type="ARBA" id="ARBA00022898"/>
    </source>
</evidence>
<dbReference type="Gene3D" id="3.40.640.10">
    <property type="entry name" value="Type I PLP-dependent aspartate aminotransferase-like (Major domain)"/>
    <property type="match status" value="1"/>
</dbReference>
<dbReference type="GO" id="GO:0004058">
    <property type="term" value="F:aromatic-L-amino-acid decarboxylase activity"/>
    <property type="evidence" value="ECO:0007669"/>
    <property type="project" value="UniProtKB-ARBA"/>
</dbReference>